<evidence type="ECO:0000256" key="9">
    <source>
        <dbReference type="SAM" id="Phobius"/>
    </source>
</evidence>
<dbReference type="InterPro" id="IPR003004">
    <property type="entry name" value="GspF/PilC"/>
</dbReference>
<sequence length="381" mass="41562">MAKRIQRNVNRGSTAAPPSSSGEAPRRRASAVGRRVSGQLVTEFTVQLATLTSAGIPVVRSLTILHGQARPGPFKEVLADLVEDVSAGTPLSEAMSKRPRAFDNLYSSMVRAGETGGVLGAVLERVAKFRERAAEIRSKVTGAMIYPVVVLVVALSVVAAVITFVIPRFKEVFKSFDIEMPRPTQILLDVSDVTVQYWYLVFGVPLLLLVLHFVFLARGGAYRRLIHRWILKIPYLGQVMVRSNVAAFARTFGTLVQAGVPHLDALEISRETAANETFRLAIEDVRRTVREGETIARPMGESGVFDDLVTNMVEVGEQTGELDSMLLRVAEAYEAQTERKIDALFKVIEPALLIALAGFVGFIVVALFVPLTKIMSAVSVG</sequence>
<feature type="compositionally biased region" description="Polar residues" evidence="8">
    <location>
        <begin position="7"/>
        <end position="22"/>
    </location>
</feature>
<dbReference type="GO" id="GO:0005886">
    <property type="term" value="C:plasma membrane"/>
    <property type="evidence" value="ECO:0007669"/>
    <property type="project" value="UniProtKB-SubCell"/>
</dbReference>
<feature type="transmembrane region" description="Helical" evidence="9">
    <location>
        <begin position="347"/>
        <end position="369"/>
    </location>
</feature>
<dbReference type="FunFam" id="1.20.81.30:FF:000001">
    <property type="entry name" value="Type II secretion system protein F"/>
    <property type="match status" value="2"/>
</dbReference>
<dbReference type="EMBL" id="CP036287">
    <property type="protein sequence ID" value="QDU67007.1"/>
    <property type="molecule type" value="Genomic_DNA"/>
</dbReference>
<name>A0A518BJ51_9BACT</name>
<keyword evidence="6 9" id="KW-1133">Transmembrane helix</keyword>
<dbReference type="Proteomes" id="UP000316921">
    <property type="component" value="Chromosome"/>
</dbReference>
<keyword evidence="4" id="KW-0997">Cell inner membrane</keyword>
<evidence type="ECO:0000256" key="3">
    <source>
        <dbReference type="ARBA" id="ARBA00022475"/>
    </source>
</evidence>
<comment type="similarity">
    <text evidence="2">Belongs to the GSP F family.</text>
</comment>
<dbReference type="PANTHER" id="PTHR30012">
    <property type="entry name" value="GENERAL SECRETION PATHWAY PROTEIN"/>
    <property type="match status" value="1"/>
</dbReference>
<dbReference type="PANTHER" id="PTHR30012:SF0">
    <property type="entry name" value="TYPE II SECRETION SYSTEM PROTEIN F-RELATED"/>
    <property type="match status" value="1"/>
</dbReference>
<dbReference type="InterPro" id="IPR042094">
    <property type="entry name" value="T2SS_GspF_sf"/>
</dbReference>
<dbReference type="RefSeq" id="WP_419192326.1">
    <property type="nucleotide sequence ID" value="NZ_CP036287.1"/>
</dbReference>
<evidence type="ECO:0000256" key="7">
    <source>
        <dbReference type="ARBA" id="ARBA00023136"/>
    </source>
</evidence>
<protein>
    <submittedName>
        <fullName evidence="11">Type II secretion system protein F</fullName>
    </submittedName>
</protein>
<organism evidence="11 12">
    <name type="scientific">Engelhardtia mirabilis</name>
    <dbReference type="NCBI Taxonomy" id="2528011"/>
    <lineage>
        <taxon>Bacteria</taxon>
        <taxon>Pseudomonadati</taxon>
        <taxon>Planctomycetota</taxon>
        <taxon>Planctomycetia</taxon>
        <taxon>Planctomycetia incertae sedis</taxon>
        <taxon>Engelhardtia</taxon>
    </lineage>
</organism>
<evidence type="ECO:0000259" key="10">
    <source>
        <dbReference type="Pfam" id="PF00482"/>
    </source>
</evidence>
<feature type="domain" description="Type II secretion system protein GspF" evidence="10">
    <location>
        <begin position="44"/>
        <end position="167"/>
    </location>
</feature>
<feature type="transmembrane region" description="Helical" evidence="9">
    <location>
        <begin position="197"/>
        <end position="217"/>
    </location>
</feature>
<dbReference type="InterPro" id="IPR018076">
    <property type="entry name" value="T2SS_GspF_dom"/>
</dbReference>
<keyword evidence="5 9" id="KW-0812">Transmembrane</keyword>
<keyword evidence="3" id="KW-1003">Cell membrane</keyword>
<evidence type="ECO:0000256" key="8">
    <source>
        <dbReference type="SAM" id="MobiDB-lite"/>
    </source>
</evidence>
<feature type="region of interest" description="Disordered" evidence="8">
    <location>
        <begin position="1"/>
        <end position="32"/>
    </location>
</feature>
<dbReference type="AlphaFoldDB" id="A0A518BJ51"/>
<evidence type="ECO:0000313" key="12">
    <source>
        <dbReference type="Proteomes" id="UP000316921"/>
    </source>
</evidence>
<evidence type="ECO:0000256" key="4">
    <source>
        <dbReference type="ARBA" id="ARBA00022519"/>
    </source>
</evidence>
<evidence type="ECO:0000256" key="5">
    <source>
        <dbReference type="ARBA" id="ARBA00022692"/>
    </source>
</evidence>
<keyword evidence="12" id="KW-1185">Reference proteome</keyword>
<dbReference type="KEGG" id="pbap:Pla133_20840"/>
<dbReference type="Pfam" id="PF00482">
    <property type="entry name" value="T2SSF"/>
    <property type="match status" value="2"/>
</dbReference>
<evidence type="ECO:0000313" key="11">
    <source>
        <dbReference type="EMBL" id="QDU67007.1"/>
    </source>
</evidence>
<feature type="transmembrane region" description="Helical" evidence="9">
    <location>
        <begin position="145"/>
        <end position="166"/>
    </location>
</feature>
<comment type="subcellular location">
    <subcellularLocation>
        <location evidence="1">Cell inner membrane</location>
        <topology evidence="1">Multi-pass membrane protein</topology>
    </subcellularLocation>
</comment>
<feature type="domain" description="Type II secretion system protein GspF" evidence="10">
    <location>
        <begin position="248"/>
        <end position="370"/>
    </location>
</feature>
<gene>
    <name evidence="11" type="primary">gspF</name>
    <name evidence="11" type="ORF">Pla133_20840</name>
</gene>
<evidence type="ECO:0000256" key="1">
    <source>
        <dbReference type="ARBA" id="ARBA00004429"/>
    </source>
</evidence>
<keyword evidence="7 9" id="KW-0472">Membrane</keyword>
<evidence type="ECO:0000256" key="2">
    <source>
        <dbReference type="ARBA" id="ARBA00005745"/>
    </source>
</evidence>
<proteinExistence type="inferred from homology"/>
<dbReference type="Gene3D" id="1.20.81.30">
    <property type="entry name" value="Type II secretion system (T2SS), domain F"/>
    <property type="match status" value="2"/>
</dbReference>
<reference evidence="11 12" key="1">
    <citation type="submission" date="2019-02" db="EMBL/GenBank/DDBJ databases">
        <title>Deep-cultivation of Planctomycetes and their phenomic and genomic characterization uncovers novel biology.</title>
        <authorList>
            <person name="Wiegand S."/>
            <person name="Jogler M."/>
            <person name="Boedeker C."/>
            <person name="Pinto D."/>
            <person name="Vollmers J."/>
            <person name="Rivas-Marin E."/>
            <person name="Kohn T."/>
            <person name="Peeters S.H."/>
            <person name="Heuer A."/>
            <person name="Rast P."/>
            <person name="Oberbeckmann S."/>
            <person name="Bunk B."/>
            <person name="Jeske O."/>
            <person name="Meyerdierks A."/>
            <person name="Storesund J.E."/>
            <person name="Kallscheuer N."/>
            <person name="Luecker S."/>
            <person name="Lage O.M."/>
            <person name="Pohl T."/>
            <person name="Merkel B.J."/>
            <person name="Hornburger P."/>
            <person name="Mueller R.-W."/>
            <person name="Bruemmer F."/>
            <person name="Labrenz M."/>
            <person name="Spormann A.M."/>
            <person name="Op den Camp H."/>
            <person name="Overmann J."/>
            <person name="Amann R."/>
            <person name="Jetten M.S.M."/>
            <person name="Mascher T."/>
            <person name="Medema M.H."/>
            <person name="Devos D.P."/>
            <person name="Kaster A.-K."/>
            <person name="Ovreas L."/>
            <person name="Rohde M."/>
            <person name="Galperin M.Y."/>
            <person name="Jogler C."/>
        </authorList>
    </citation>
    <scope>NUCLEOTIDE SEQUENCE [LARGE SCALE GENOMIC DNA]</scope>
    <source>
        <strain evidence="11 12">Pla133</strain>
    </source>
</reference>
<dbReference type="PRINTS" id="PR00812">
    <property type="entry name" value="BCTERIALGSPF"/>
</dbReference>
<accession>A0A518BJ51</accession>
<evidence type="ECO:0000256" key="6">
    <source>
        <dbReference type="ARBA" id="ARBA00022989"/>
    </source>
</evidence>